<dbReference type="EMBL" id="NRRL01000001">
    <property type="protein sequence ID" value="MBK1666686.1"/>
    <property type="molecule type" value="Genomic_DNA"/>
</dbReference>
<organism evidence="1 2">
    <name type="scientific">Rhodovibrio sodomensis</name>
    <dbReference type="NCBI Taxonomy" id="1088"/>
    <lineage>
        <taxon>Bacteria</taxon>
        <taxon>Pseudomonadati</taxon>
        <taxon>Pseudomonadota</taxon>
        <taxon>Alphaproteobacteria</taxon>
        <taxon>Rhodospirillales</taxon>
        <taxon>Rhodovibrionaceae</taxon>
        <taxon>Rhodovibrio</taxon>
    </lineage>
</organism>
<name>A0ABS1D9N6_9PROT</name>
<evidence type="ECO:0008006" key="3">
    <source>
        <dbReference type="Google" id="ProtNLM"/>
    </source>
</evidence>
<keyword evidence="2" id="KW-1185">Reference proteome</keyword>
<sequence>MRLDRAHLCLTAVLLLASCAGRPDAPAPATLSCPDLAAAIEAGWREQNDSVLAKVGEMYVDLAWVFIRPDHLNAGVLPDEDPIRLSALRQEAKKRCPPPNIAQQLAPNEG</sequence>
<evidence type="ECO:0000313" key="1">
    <source>
        <dbReference type="EMBL" id="MBK1666686.1"/>
    </source>
</evidence>
<proteinExistence type="predicted"/>
<reference evidence="1 2" key="1">
    <citation type="journal article" date="2020" name="Microorganisms">
        <title>Osmotic Adaptation and Compatible Solute Biosynthesis of Phototrophic Bacteria as Revealed from Genome Analyses.</title>
        <authorList>
            <person name="Imhoff J.F."/>
            <person name="Rahn T."/>
            <person name="Kunzel S."/>
            <person name="Keller A."/>
            <person name="Neulinger S.C."/>
        </authorList>
    </citation>
    <scope>NUCLEOTIDE SEQUENCE [LARGE SCALE GENOMIC DNA]</scope>
    <source>
        <strain evidence="1 2">DSM 9895</strain>
    </source>
</reference>
<dbReference type="Proteomes" id="UP001296873">
    <property type="component" value="Unassembled WGS sequence"/>
</dbReference>
<accession>A0ABS1D9N6</accession>
<dbReference type="PROSITE" id="PS51257">
    <property type="entry name" value="PROKAR_LIPOPROTEIN"/>
    <property type="match status" value="1"/>
</dbReference>
<protein>
    <recommendedName>
        <fullName evidence="3">Lipoprotein</fullName>
    </recommendedName>
</protein>
<dbReference type="RefSeq" id="WP_200338741.1">
    <property type="nucleotide sequence ID" value="NZ_NRRL01000001.1"/>
</dbReference>
<comment type="caution">
    <text evidence="1">The sequence shown here is derived from an EMBL/GenBank/DDBJ whole genome shotgun (WGS) entry which is preliminary data.</text>
</comment>
<evidence type="ECO:0000313" key="2">
    <source>
        <dbReference type="Proteomes" id="UP001296873"/>
    </source>
</evidence>
<gene>
    <name evidence="1" type="ORF">CKO28_01330</name>
</gene>